<protein>
    <submittedName>
        <fullName evidence="8">ABC transporter permease subunit</fullName>
    </submittedName>
</protein>
<evidence type="ECO:0000259" key="7">
    <source>
        <dbReference type="Pfam" id="PF00528"/>
    </source>
</evidence>
<dbReference type="GO" id="GO:0055085">
    <property type="term" value="P:transmembrane transport"/>
    <property type="evidence" value="ECO:0007669"/>
    <property type="project" value="InterPro"/>
</dbReference>
<dbReference type="GO" id="GO:0016020">
    <property type="term" value="C:membrane"/>
    <property type="evidence" value="ECO:0007669"/>
    <property type="project" value="UniProtKB-SubCell"/>
</dbReference>
<dbReference type="SUPFAM" id="SSF161098">
    <property type="entry name" value="MetI-like"/>
    <property type="match status" value="1"/>
</dbReference>
<evidence type="ECO:0000256" key="3">
    <source>
        <dbReference type="ARBA" id="ARBA00022692"/>
    </source>
</evidence>
<feature type="transmembrane region" description="Helical" evidence="6">
    <location>
        <begin position="222"/>
        <end position="247"/>
    </location>
</feature>
<dbReference type="EMBL" id="CP033433">
    <property type="protein sequence ID" value="AYQ72951.1"/>
    <property type="molecule type" value="Genomic_DNA"/>
</dbReference>
<feature type="transmembrane region" description="Helical" evidence="6">
    <location>
        <begin position="89"/>
        <end position="110"/>
    </location>
</feature>
<proteinExistence type="predicted"/>
<keyword evidence="2" id="KW-0813">Transport</keyword>
<name>A0A3G3JYM9_9BACL</name>
<evidence type="ECO:0000256" key="4">
    <source>
        <dbReference type="ARBA" id="ARBA00022989"/>
    </source>
</evidence>
<feature type="transmembrane region" description="Helical" evidence="6">
    <location>
        <begin position="9"/>
        <end position="31"/>
    </location>
</feature>
<dbReference type="PANTHER" id="PTHR43839:SF3">
    <property type="entry name" value="OLIGOPEPTIDE ABC TRANSPORTER, PERMEASE PROTEIN"/>
    <property type="match status" value="1"/>
</dbReference>
<sequence>MRQRNRGTILYYLSWVLIVLVVLTALLGSWIKPHGLSDPDKIHLHQEMVDGKMKYKSPPFEPNADFMLGTDHRGYDVFSLLLNGMKYTLGYALLLTLFRFLIALPWGVWTGTTGKGGGLLRYMQWVISAVPAFLFLYPPLAGMYYGLGLDAAAKADPSYKMLFTVTFYVMVTFVGVFPLAYQLRERARFYHDKLYVDVSRLMGGSLRHRIVRHVLPNMRLELLFLFLSEFVQVLFLMGQLAVFKIMIGGAETLEVDLGEYMEITATGEWNSLLAYGIEYIRQYPWIILSASTSLFLLILSVQFFLAQLKRRFGGV</sequence>
<dbReference type="Proteomes" id="UP000269097">
    <property type="component" value="Chromosome"/>
</dbReference>
<feature type="transmembrane region" description="Helical" evidence="6">
    <location>
        <begin position="283"/>
        <end position="305"/>
    </location>
</feature>
<comment type="subcellular location">
    <subcellularLocation>
        <location evidence="1">Membrane</location>
        <topology evidence="1">Multi-pass membrane protein</topology>
    </subcellularLocation>
</comment>
<feature type="domain" description="ABC transmembrane type-1" evidence="7">
    <location>
        <begin position="104"/>
        <end position="312"/>
    </location>
</feature>
<keyword evidence="3 6" id="KW-0812">Transmembrane</keyword>
<evidence type="ECO:0000313" key="8">
    <source>
        <dbReference type="EMBL" id="AYQ72951.1"/>
    </source>
</evidence>
<gene>
    <name evidence="8" type="ORF">EAV92_10485</name>
</gene>
<evidence type="ECO:0000313" key="9">
    <source>
        <dbReference type="Proteomes" id="UP000269097"/>
    </source>
</evidence>
<evidence type="ECO:0000256" key="5">
    <source>
        <dbReference type="ARBA" id="ARBA00023136"/>
    </source>
</evidence>
<reference evidence="8 9" key="1">
    <citation type="submission" date="2018-10" db="EMBL/GenBank/DDBJ databases">
        <title>Genome Sequence of Cohnella sp.</title>
        <authorList>
            <person name="Srinivasan S."/>
            <person name="Kim M.K."/>
        </authorList>
    </citation>
    <scope>NUCLEOTIDE SEQUENCE [LARGE SCALE GENOMIC DNA]</scope>
    <source>
        <strain evidence="8 9">18JY8-7</strain>
    </source>
</reference>
<dbReference type="Gene3D" id="1.10.3720.10">
    <property type="entry name" value="MetI-like"/>
    <property type="match status" value="1"/>
</dbReference>
<evidence type="ECO:0000256" key="1">
    <source>
        <dbReference type="ARBA" id="ARBA00004141"/>
    </source>
</evidence>
<dbReference type="KEGG" id="coh:EAV92_10485"/>
<keyword evidence="5 6" id="KW-0472">Membrane</keyword>
<keyword evidence="4 6" id="KW-1133">Transmembrane helix</keyword>
<dbReference type="Pfam" id="PF00528">
    <property type="entry name" value="BPD_transp_1"/>
    <property type="match status" value="1"/>
</dbReference>
<dbReference type="InterPro" id="IPR000515">
    <property type="entry name" value="MetI-like"/>
</dbReference>
<accession>A0A3G3JYM9</accession>
<evidence type="ECO:0000256" key="2">
    <source>
        <dbReference type="ARBA" id="ARBA00022448"/>
    </source>
</evidence>
<dbReference type="RefSeq" id="WP_123041033.1">
    <property type="nucleotide sequence ID" value="NZ_CP033433.1"/>
</dbReference>
<evidence type="ECO:0000256" key="6">
    <source>
        <dbReference type="SAM" id="Phobius"/>
    </source>
</evidence>
<dbReference type="AlphaFoldDB" id="A0A3G3JYM9"/>
<dbReference type="PANTHER" id="PTHR43839">
    <property type="entry name" value="OPPC IN A BINDING PROTEIN-DEPENDENT TRANSPORT SYSTEM"/>
    <property type="match status" value="1"/>
</dbReference>
<feature type="transmembrane region" description="Helical" evidence="6">
    <location>
        <begin position="122"/>
        <end position="141"/>
    </location>
</feature>
<organism evidence="8 9">
    <name type="scientific">Cohnella candidum</name>
    <dbReference type="NCBI Taxonomy" id="2674991"/>
    <lineage>
        <taxon>Bacteria</taxon>
        <taxon>Bacillati</taxon>
        <taxon>Bacillota</taxon>
        <taxon>Bacilli</taxon>
        <taxon>Bacillales</taxon>
        <taxon>Paenibacillaceae</taxon>
        <taxon>Cohnella</taxon>
    </lineage>
</organism>
<dbReference type="InterPro" id="IPR035906">
    <property type="entry name" value="MetI-like_sf"/>
</dbReference>
<feature type="transmembrane region" description="Helical" evidence="6">
    <location>
        <begin position="161"/>
        <end position="181"/>
    </location>
</feature>
<keyword evidence="9" id="KW-1185">Reference proteome</keyword>